<evidence type="ECO:0000313" key="3">
    <source>
        <dbReference type="Proteomes" id="UP001184614"/>
    </source>
</evidence>
<dbReference type="Proteomes" id="UP001184614">
    <property type="component" value="Unassembled WGS sequence"/>
</dbReference>
<evidence type="ECO:0000313" key="2">
    <source>
        <dbReference type="EMBL" id="MDR6431303.1"/>
    </source>
</evidence>
<protein>
    <submittedName>
        <fullName evidence="2">Uncharacterized protein</fullName>
    </submittedName>
</protein>
<feature type="region of interest" description="Disordered" evidence="1">
    <location>
        <begin position="48"/>
        <end position="87"/>
    </location>
</feature>
<dbReference type="EMBL" id="JAVDQT010000001">
    <property type="protein sequence ID" value="MDR6431303.1"/>
    <property type="molecule type" value="Genomic_DNA"/>
</dbReference>
<evidence type="ECO:0000256" key="1">
    <source>
        <dbReference type="SAM" id="MobiDB-lite"/>
    </source>
</evidence>
<accession>A0ABU1M5G8</accession>
<proteinExistence type="predicted"/>
<comment type="caution">
    <text evidence="2">The sequence shown here is derived from an EMBL/GenBank/DDBJ whole genome shotgun (WGS) entry which is preliminary data.</text>
</comment>
<keyword evidence="3" id="KW-1185">Reference proteome</keyword>
<name>A0ABU1M5G8_9HYPH</name>
<feature type="compositionally biased region" description="Polar residues" evidence="1">
    <location>
        <begin position="73"/>
        <end position="87"/>
    </location>
</feature>
<sequence length="87" mass="9677">MKRIYLLTDKAGLWVAGFYVPALPERKLELSDRAAAYELSLGTIELAPFDAAPKEEPEQKKTRRKADKAPEATQWNGTQPLASTSTE</sequence>
<reference evidence="2 3" key="1">
    <citation type="submission" date="2023-07" db="EMBL/GenBank/DDBJ databases">
        <title>Sorghum-associated microbial communities from plants grown in Nebraska, USA.</title>
        <authorList>
            <person name="Schachtman D."/>
        </authorList>
    </citation>
    <scope>NUCLEOTIDE SEQUENCE [LARGE SCALE GENOMIC DNA]</scope>
    <source>
        <strain evidence="2 3">DS1730</strain>
    </source>
</reference>
<gene>
    <name evidence="2" type="ORF">J2782_001008</name>
</gene>
<dbReference type="RefSeq" id="WP_310010503.1">
    <property type="nucleotide sequence ID" value="NZ_JAVDQT010000001.1"/>
</dbReference>
<organism evidence="2 3">
    <name type="scientific">Brucella pseudogrignonensis</name>
    <dbReference type="NCBI Taxonomy" id="419475"/>
    <lineage>
        <taxon>Bacteria</taxon>
        <taxon>Pseudomonadati</taxon>
        <taxon>Pseudomonadota</taxon>
        <taxon>Alphaproteobacteria</taxon>
        <taxon>Hyphomicrobiales</taxon>
        <taxon>Brucellaceae</taxon>
        <taxon>Brucella/Ochrobactrum group</taxon>
        <taxon>Brucella</taxon>
    </lineage>
</organism>